<evidence type="ECO:0000256" key="2">
    <source>
        <dbReference type="ARBA" id="ARBA00004496"/>
    </source>
</evidence>
<evidence type="ECO:0000313" key="10">
    <source>
        <dbReference type="Proteomes" id="UP000095192"/>
    </source>
</evidence>
<reference evidence="9 10" key="1">
    <citation type="journal article" date="2016" name="BMC Genomics">
        <title>Comparative genomics reveals Cyclospora cayetanensis possesses coccidia-like metabolism and invasion components but unique surface antigens.</title>
        <authorList>
            <person name="Liu S."/>
            <person name="Wang L."/>
            <person name="Zheng H."/>
            <person name="Xu Z."/>
            <person name="Roellig D.M."/>
            <person name="Li N."/>
            <person name="Frace M.A."/>
            <person name="Tang K."/>
            <person name="Arrowood M.J."/>
            <person name="Moss D.M."/>
            <person name="Zhang L."/>
            <person name="Feng Y."/>
            <person name="Xiao L."/>
        </authorList>
    </citation>
    <scope>NUCLEOTIDE SEQUENCE [LARGE SCALE GENOMIC DNA]</scope>
    <source>
        <strain evidence="9 10">CHN_HEN01</strain>
    </source>
</reference>
<gene>
    <name evidence="9" type="ORF">cyc_07187</name>
</gene>
<evidence type="ECO:0000256" key="6">
    <source>
        <dbReference type="PROSITE-ProRule" id="PRU00176"/>
    </source>
</evidence>
<dbReference type="InterPro" id="IPR012677">
    <property type="entry name" value="Nucleotide-bd_a/b_plait_sf"/>
</dbReference>
<evidence type="ECO:0000259" key="8">
    <source>
        <dbReference type="PROSITE" id="PS50102"/>
    </source>
</evidence>
<feature type="region of interest" description="Disordered" evidence="7">
    <location>
        <begin position="51"/>
        <end position="70"/>
    </location>
</feature>
<dbReference type="InterPro" id="IPR000504">
    <property type="entry name" value="RRM_dom"/>
</dbReference>
<evidence type="ECO:0000313" key="9">
    <source>
        <dbReference type="EMBL" id="OEH79252.1"/>
    </source>
</evidence>
<protein>
    <submittedName>
        <fullName evidence="9">RNA binding motif-containing protein</fullName>
    </submittedName>
</protein>
<dbReference type="CDD" id="cd12324">
    <property type="entry name" value="RRM_RBM8"/>
    <property type="match status" value="1"/>
</dbReference>
<evidence type="ECO:0000256" key="4">
    <source>
        <dbReference type="ARBA" id="ARBA00022884"/>
    </source>
</evidence>
<dbReference type="PANTHER" id="PTHR45894">
    <property type="entry name" value="RNA-BINDING PROTEIN 8A"/>
    <property type="match status" value="1"/>
</dbReference>
<keyword evidence="4 6" id="KW-0694">RNA-binding</keyword>
<proteinExistence type="predicted"/>
<dbReference type="EMBL" id="JROU02000450">
    <property type="protein sequence ID" value="OEH79252.1"/>
    <property type="molecule type" value="Genomic_DNA"/>
</dbReference>
<comment type="subcellular location">
    <subcellularLocation>
        <location evidence="2">Cytoplasm</location>
    </subcellularLocation>
    <subcellularLocation>
        <location evidence="1">Nucleus</location>
    </subcellularLocation>
</comment>
<dbReference type="GO" id="GO:0005634">
    <property type="term" value="C:nucleus"/>
    <property type="evidence" value="ECO:0007669"/>
    <property type="project" value="UniProtKB-SubCell"/>
</dbReference>
<keyword evidence="10" id="KW-1185">Reference proteome</keyword>
<accession>A0A1D3D715</accession>
<feature type="domain" description="RRM" evidence="8">
    <location>
        <begin position="294"/>
        <end position="371"/>
    </location>
</feature>
<dbReference type="GO" id="GO:0005737">
    <property type="term" value="C:cytoplasm"/>
    <property type="evidence" value="ECO:0007669"/>
    <property type="project" value="UniProtKB-SubCell"/>
</dbReference>
<dbReference type="InParanoid" id="A0A1D3D715"/>
<dbReference type="InterPro" id="IPR033744">
    <property type="entry name" value="RRM_RBM8"/>
</dbReference>
<keyword evidence="5" id="KW-0539">Nucleus</keyword>
<dbReference type="PROSITE" id="PS50102">
    <property type="entry name" value="RRM"/>
    <property type="match status" value="1"/>
</dbReference>
<keyword evidence="3" id="KW-0963">Cytoplasm</keyword>
<dbReference type="GO" id="GO:0006396">
    <property type="term" value="P:RNA processing"/>
    <property type="evidence" value="ECO:0007669"/>
    <property type="project" value="InterPro"/>
</dbReference>
<name>A0A1D3D715_9EIME</name>
<evidence type="ECO:0000256" key="3">
    <source>
        <dbReference type="ARBA" id="ARBA00022490"/>
    </source>
</evidence>
<evidence type="ECO:0000256" key="1">
    <source>
        <dbReference type="ARBA" id="ARBA00004123"/>
    </source>
</evidence>
<dbReference type="InterPro" id="IPR008111">
    <property type="entry name" value="RNA-bd_8"/>
</dbReference>
<dbReference type="Pfam" id="PF00076">
    <property type="entry name" value="RRM_1"/>
    <property type="match status" value="1"/>
</dbReference>
<evidence type="ECO:0000256" key="7">
    <source>
        <dbReference type="SAM" id="MobiDB-lite"/>
    </source>
</evidence>
<dbReference type="GO" id="GO:0003729">
    <property type="term" value="F:mRNA binding"/>
    <property type="evidence" value="ECO:0007669"/>
    <property type="project" value="InterPro"/>
</dbReference>
<dbReference type="SUPFAM" id="SSF54928">
    <property type="entry name" value="RNA-binding domain, RBD"/>
    <property type="match status" value="1"/>
</dbReference>
<dbReference type="Proteomes" id="UP000095192">
    <property type="component" value="Unassembled WGS sequence"/>
</dbReference>
<dbReference type="InterPro" id="IPR035979">
    <property type="entry name" value="RBD_domain_sf"/>
</dbReference>
<dbReference type="VEuPathDB" id="ToxoDB:cyc_07187"/>
<sequence>MCLVTGGAFASEELPVGWTLSDARMRNPVASPCTTYPRRVAKEGRWRFPLHTADPTEMADSEERRSPSVSTGLRQKVRRRCCDFPFLSSPRGCSLEAPSAMWRGDQLSRRGRLGRRGGDVSREFCTPPPSAAAAIACMRCRAVECGRMPLVETNGMRGSLESLSDWTTPARASGGIRGKAPPQPDVRSLVDSLEDAFSHLAAKVADPAEVPSMCLCGTRAPLCGCSLPVSAAVEGWVVVATNIHEEAQEEDLHEAFDAFGGASCGCLEELQAPPLPRSGGGSVSLFWSQRVCGRELFGFLDIAARCFLSAAWSISSGAIRNLHMNLDRRSGFVKGYAFVEYETYDEAKAAIDGMNGQELLGQKVAVSWAFVRQPEKRK</sequence>
<dbReference type="SMART" id="SM00360">
    <property type="entry name" value="RRM"/>
    <property type="match status" value="1"/>
</dbReference>
<evidence type="ECO:0000256" key="5">
    <source>
        <dbReference type="ARBA" id="ARBA00023242"/>
    </source>
</evidence>
<dbReference type="VEuPathDB" id="ToxoDB:LOC34623202"/>
<organism evidence="9 10">
    <name type="scientific">Cyclospora cayetanensis</name>
    <dbReference type="NCBI Taxonomy" id="88456"/>
    <lineage>
        <taxon>Eukaryota</taxon>
        <taxon>Sar</taxon>
        <taxon>Alveolata</taxon>
        <taxon>Apicomplexa</taxon>
        <taxon>Conoidasida</taxon>
        <taxon>Coccidia</taxon>
        <taxon>Eucoccidiorida</taxon>
        <taxon>Eimeriorina</taxon>
        <taxon>Eimeriidae</taxon>
        <taxon>Cyclospora</taxon>
    </lineage>
</organism>
<dbReference type="AlphaFoldDB" id="A0A1D3D715"/>
<dbReference type="Gene3D" id="3.30.70.330">
    <property type="match status" value="1"/>
</dbReference>
<comment type="caution">
    <text evidence="9">The sequence shown here is derived from an EMBL/GenBank/DDBJ whole genome shotgun (WGS) entry which is preliminary data.</text>
</comment>